<protein>
    <submittedName>
        <fullName evidence="5">DNA-binding MarR family transcriptional regulator</fullName>
    </submittedName>
</protein>
<evidence type="ECO:0000313" key="5">
    <source>
        <dbReference type="EMBL" id="TWH79439.1"/>
    </source>
</evidence>
<evidence type="ECO:0000256" key="1">
    <source>
        <dbReference type="ARBA" id="ARBA00023015"/>
    </source>
</evidence>
<name>A0A562J8E3_9FIRM</name>
<dbReference type="PROSITE" id="PS50995">
    <property type="entry name" value="HTH_MARR_2"/>
    <property type="match status" value="1"/>
</dbReference>
<dbReference type="AlphaFoldDB" id="A0A562J8E3"/>
<dbReference type="Pfam" id="PF01047">
    <property type="entry name" value="MarR"/>
    <property type="match status" value="1"/>
</dbReference>
<organism evidence="5 6">
    <name type="scientific">Sedimentibacter saalensis</name>
    <dbReference type="NCBI Taxonomy" id="130788"/>
    <lineage>
        <taxon>Bacteria</taxon>
        <taxon>Bacillati</taxon>
        <taxon>Bacillota</taxon>
        <taxon>Tissierellia</taxon>
        <taxon>Sedimentibacter</taxon>
    </lineage>
</organism>
<dbReference type="InterPro" id="IPR000835">
    <property type="entry name" value="HTH_MarR-typ"/>
</dbReference>
<dbReference type="RefSeq" id="WP_170226200.1">
    <property type="nucleotide sequence ID" value="NZ_DAMBUX010000005.1"/>
</dbReference>
<accession>A0A562J8E3</accession>
<evidence type="ECO:0000313" key="6">
    <source>
        <dbReference type="Proteomes" id="UP000315343"/>
    </source>
</evidence>
<evidence type="ECO:0000256" key="3">
    <source>
        <dbReference type="ARBA" id="ARBA00023163"/>
    </source>
</evidence>
<dbReference type="PANTHER" id="PTHR42756:SF1">
    <property type="entry name" value="TRANSCRIPTIONAL REPRESSOR OF EMRAB OPERON"/>
    <property type="match status" value="1"/>
</dbReference>
<dbReference type="GO" id="GO:0003677">
    <property type="term" value="F:DNA binding"/>
    <property type="evidence" value="ECO:0007669"/>
    <property type="project" value="UniProtKB-KW"/>
</dbReference>
<dbReference type="GO" id="GO:0003700">
    <property type="term" value="F:DNA-binding transcription factor activity"/>
    <property type="evidence" value="ECO:0007669"/>
    <property type="project" value="InterPro"/>
</dbReference>
<feature type="domain" description="HTH marR-type" evidence="4">
    <location>
        <begin position="1"/>
        <end position="137"/>
    </location>
</feature>
<keyword evidence="2 5" id="KW-0238">DNA-binding</keyword>
<reference evidence="5 6" key="1">
    <citation type="submission" date="2019-07" db="EMBL/GenBank/DDBJ databases">
        <title>Genomic Encyclopedia of Type Strains, Phase I: the one thousand microbial genomes (KMG-I) project.</title>
        <authorList>
            <person name="Kyrpides N."/>
        </authorList>
    </citation>
    <scope>NUCLEOTIDE SEQUENCE [LARGE SCALE GENOMIC DNA]</scope>
    <source>
        <strain evidence="5 6">DSM 13558</strain>
    </source>
</reference>
<evidence type="ECO:0000256" key="2">
    <source>
        <dbReference type="ARBA" id="ARBA00023125"/>
    </source>
</evidence>
<evidence type="ECO:0000259" key="4">
    <source>
        <dbReference type="PROSITE" id="PS50995"/>
    </source>
</evidence>
<dbReference type="Proteomes" id="UP000315343">
    <property type="component" value="Unassembled WGS sequence"/>
</dbReference>
<proteinExistence type="predicted"/>
<dbReference type="PANTHER" id="PTHR42756">
    <property type="entry name" value="TRANSCRIPTIONAL REGULATOR, MARR"/>
    <property type="match status" value="1"/>
</dbReference>
<comment type="caution">
    <text evidence="5">The sequence shown here is derived from an EMBL/GenBank/DDBJ whole genome shotgun (WGS) entry which is preliminary data.</text>
</comment>
<gene>
    <name evidence="5" type="ORF">LY60_02418</name>
</gene>
<keyword evidence="3" id="KW-0804">Transcription</keyword>
<dbReference type="InterPro" id="IPR036388">
    <property type="entry name" value="WH-like_DNA-bd_sf"/>
</dbReference>
<dbReference type="PRINTS" id="PR00598">
    <property type="entry name" value="HTHMARR"/>
</dbReference>
<dbReference type="SUPFAM" id="SSF46785">
    <property type="entry name" value="Winged helix' DNA-binding domain"/>
    <property type="match status" value="1"/>
</dbReference>
<keyword evidence="1" id="KW-0805">Transcription regulation</keyword>
<sequence>MNKKFLGVVGRLEKLSILRRMEANRISAEAGLYMGQLPILEYIIHHDGCTQKEIADLMCVSPASIATSTKRLQKAGLVKKQIDEDNLRKNMLSVTEKGMELAIKCRESFDEFDKKLFNGFSDEELLSVKEHLDRLIANISDDSKIDFCSIVALRNESKKFNIKE</sequence>
<dbReference type="Gene3D" id="1.10.10.10">
    <property type="entry name" value="Winged helix-like DNA-binding domain superfamily/Winged helix DNA-binding domain"/>
    <property type="match status" value="1"/>
</dbReference>
<keyword evidence="6" id="KW-1185">Reference proteome</keyword>
<dbReference type="EMBL" id="VLKH01000006">
    <property type="protein sequence ID" value="TWH79439.1"/>
    <property type="molecule type" value="Genomic_DNA"/>
</dbReference>
<dbReference type="SMART" id="SM00347">
    <property type="entry name" value="HTH_MARR"/>
    <property type="match status" value="1"/>
</dbReference>
<dbReference type="InterPro" id="IPR036390">
    <property type="entry name" value="WH_DNA-bd_sf"/>
</dbReference>